<keyword evidence="6 7" id="KW-0472">Membrane</keyword>
<feature type="transmembrane region" description="Helical" evidence="7">
    <location>
        <begin position="411"/>
        <end position="444"/>
    </location>
</feature>
<dbReference type="InterPro" id="IPR036721">
    <property type="entry name" value="RCK_C_sf"/>
</dbReference>
<keyword evidence="4" id="KW-0677">Repeat</keyword>
<feature type="transmembrane region" description="Helical" evidence="7">
    <location>
        <begin position="494"/>
        <end position="527"/>
    </location>
</feature>
<dbReference type="SUPFAM" id="SSF116726">
    <property type="entry name" value="TrkA C-terminal domain-like"/>
    <property type="match status" value="1"/>
</dbReference>
<dbReference type="GO" id="GO:0006813">
    <property type="term" value="P:potassium ion transport"/>
    <property type="evidence" value="ECO:0007669"/>
    <property type="project" value="InterPro"/>
</dbReference>
<evidence type="ECO:0000256" key="7">
    <source>
        <dbReference type="SAM" id="Phobius"/>
    </source>
</evidence>
<dbReference type="InterPro" id="IPR004680">
    <property type="entry name" value="Cit_transptr-like_dom"/>
</dbReference>
<dbReference type="PANTHER" id="PTHR43652:SF1">
    <property type="entry name" value="RESPONSE REGULATOR"/>
    <property type="match status" value="1"/>
</dbReference>
<dbReference type="Pfam" id="PF02080">
    <property type="entry name" value="TrkA_C"/>
    <property type="match status" value="1"/>
</dbReference>
<evidence type="ECO:0000256" key="3">
    <source>
        <dbReference type="ARBA" id="ARBA00022692"/>
    </source>
</evidence>
<evidence type="ECO:0000259" key="8">
    <source>
        <dbReference type="PROSITE" id="PS51202"/>
    </source>
</evidence>
<keyword evidence="10" id="KW-1185">Reference proteome</keyword>
<dbReference type="RefSeq" id="WP_120762264.1">
    <property type="nucleotide sequence ID" value="NZ_CP032630.1"/>
</dbReference>
<feature type="transmembrane region" description="Helical" evidence="7">
    <location>
        <begin position="6"/>
        <end position="21"/>
    </location>
</feature>
<feature type="transmembrane region" description="Helical" evidence="7">
    <location>
        <begin position="456"/>
        <end position="474"/>
    </location>
</feature>
<organism evidence="9 10">
    <name type="scientific">Protaetiibacter intestinalis</name>
    <dbReference type="NCBI Taxonomy" id="2419774"/>
    <lineage>
        <taxon>Bacteria</taxon>
        <taxon>Bacillati</taxon>
        <taxon>Actinomycetota</taxon>
        <taxon>Actinomycetes</taxon>
        <taxon>Micrococcales</taxon>
        <taxon>Microbacteriaceae</taxon>
        <taxon>Protaetiibacter</taxon>
    </lineage>
</organism>
<feature type="transmembrane region" description="Helical" evidence="7">
    <location>
        <begin position="57"/>
        <end position="80"/>
    </location>
</feature>
<feature type="transmembrane region" description="Helical" evidence="7">
    <location>
        <begin position="28"/>
        <end position="45"/>
    </location>
</feature>
<dbReference type="PROSITE" id="PS01271">
    <property type="entry name" value="NA_SULFATE"/>
    <property type="match status" value="1"/>
</dbReference>
<feature type="transmembrane region" description="Helical" evidence="7">
    <location>
        <begin position="579"/>
        <end position="599"/>
    </location>
</feature>
<evidence type="ECO:0000313" key="9">
    <source>
        <dbReference type="EMBL" id="AYF97916.1"/>
    </source>
</evidence>
<evidence type="ECO:0000313" key="10">
    <source>
        <dbReference type="Proteomes" id="UP000278886"/>
    </source>
</evidence>
<dbReference type="OrthoDB" id="9809303at2"/>
<dbReference type="InterPro" id="IPR051679">
    <property type="entry name" value="DASS-Related_Transporters"/>
</dbReference>
<sequence length="601" mass="63021">MTFELLVVLAVLAAAIVLFALGRPRMDVVALLVIVALPLTGILTVPEALSGFSDPNVILIAALFVVGAGLSRTGVTYRLGDLLSARAGSNRTLLVVLLMLAVALLGSIMSSTGVVAIFIPVALSIAARTGMSPRQLLMPLSFAGLISGMLTLIATAPNLVVDAELRRAGFTGFGFFTFTPIGLVVLVLGVGYMLVARRFLGGEASAPGVARNFEVLVADYGADTRARTFRVGSGSPLIGRALLGLEIGEVHTSVLAIQRGRFLRGPELLTSTETTVKGGDELVFDLAPPEERLEGLGLEEVETPGDFFDTYSRQVGMAELLVVPDSRLAAKTVVEARIRSRYDVTVLGLRHHGRPPGQDYHRVRLAVGDTLLVTGTWDAIHRLRRESADLVVLDLPTEAAEAAPAANRAPYALVAVGVMIALMVTGVVPNVIAALIAALLMGVFRAIDLPSAYRAIHWPTLLLIAGMLPVAQALEKTGGVQLAADGLLAVLGGAGPYVVLALLFAVTALVGMFVSNTATAVLLAPVAITAAQHLGYSPYPFAMIVAIAASAAFLTPVSSPVNTLVVEPGRYRLADFVRIGTPFTLIVLVVSVFLVPVVLPF</sequence>
<dbReference type="InterPro" id="IPR006037">
    <property type="entry name" value="RCK_C"/>
</dbReference>
<dbReference type="GO" id="GO:0005886">
    <property type="term" value="C:plasma membrane"/>
    <property type="evidence" value="ECO:0007669"/>
    <property type="project" value="TreeGrafter"/>
</dbReference>
<name>A0A387B9X5_9MICO</name>
<accession>A0A387B9X5</accession>
<dbReference type="Pfam" id="PF03600">
    <property type="entry name" value="CitMHS"/>
    <property type="match status" value="1"/>
</dbReference>
<feature type="domain" description="RCK C-terminal" evidence="8">
    <location>
        <begin position="214"/>
        <end position="301"/>
    </location>
</feature>
<feature type="transmembrane region" description="Helical" evidence="7">
    <location>
        <begin position="92"/>
        <end position="125"/>
    </location>
</feature>
<comment type="subcellular location">
    <subcellularLocation>
        <location evidence="1">Membrane</location>
        <topology evidence="1">Multi-pass membrane protein</topology>
    </subcellularLocation>
</comment>
<feature type="transmembrane region" description="Helical" evidence="7">
    <location>
        <begin position="137"/>
        <end position="161"/>
    </location>
</feature>
<keyword evidence="5 7" id="KW-1133">Transmembrane helix</keyword>
<protein>
    <submittedName>
        <fullName evidence="9">SLC13 family permease</fullName>
    </submittedName>
</protein>
<feature type="transmembrane region" description="Helical" evidence="7">
    <location>
        <begin position="173"/>
        <end position="195"/>
    </location>
</feature>
<proteinExistence type="predicted"/>
<evidence type="ECO:0000256" key="2">
    <source>
        <dbReference type="ARBA" id="ARBA00022448"/>
    </source>
</evidence>
<evidence type="ECO:0000256" key="5">
    <source>
        <dbReference type="ARBA" id="ARBA00022989"/>
    </source>
</evidence>
<dbReference type="InterPro" id="IPR031312">
    <property type="entry name" value="Na/sul_symport_CS"/>
</dbReference>
<dbReference type="Proteomes" id="UP000278886">
    <property type="component" value="Chromosome"/>
</dbReference>
<keyword evidence="2" id="KW-0813">Transport</keyword>
<feature type="domain" description="RCK C-terminal" evidence="8">
    <location>
        <begin position="305"/>
        <end position="389"/>
    </location>
</feature>
<dbReference type="GO" id="GO:0008324">
    <property type="term" value="F:monoatomic cation transmembrane transporter activity"/>
    <property type="evidence" value="ECO:0007669"/>
    <property type="project" value="InterPro"/>
</dbReference>
<dbReference type="PROSITE" id="PS51202">
    <property type="entry name" value="RCK_C"/>
    <property type="match status" value="2"/>
</dbReference>
<dbReference type="KEGG" id="lyd:D7I47_06345"/>
<feature type="transmembrane region" description="Helical" evidence="7">
    <location>
        <begin position="539"/>
        <end position="559"/>
    </location>
</feature>
<dbReference type="AlphaFoldDB" id="A0A387B9X5"/>
<keyword evidence="3 7" id="KW-0812">Transmembrane</keyword>
<dbReference type="EMBL" id="CP032630">
    <property type="protein sequence ID" value="AYF97916.1"/>
    <property type="molecule type" value="Genomic_DNA"/>
</dbReference>
<dbReference type="Gene3D" id="3.30.70.1450">
    <property type="entry name" value="Regulator of K+ conductance, C-terminal domain"/>
    <property type="match status" value="1"/>
</dbReference>
<evidence type="ECO:0000256" key="1">
    <source>
        <dbReference type="ARBA" id="ARBA00004141"/>
    </source>
</evidence>
<reference evidence="10" key="1">
    <citation type="submission" date="2018-09" db="EMBL/GenBank/DDBJ databases">
        <title>Genome sequencing of strain 2DFWR-13.</title>
        <authorList>
            <person name="Heo J."/>
            <person name="Kim S.-J."/>
            <person name="Kwon S.-W."/>
        </authorList>
    </citation>
    <scope>NUCLEOTIDE SEQUENCE [LARGE SCALE GENOMIC DNA]</scope>
    <source>
        <strain evidence="10">2DFWR-13</strain>
    </source>
</reference>
<evidence type="ECO:0000256" key="4">
    <source>
        <dbReference type="ARBA" id="ARBA00022737"/>
    </source>
</evidence>
<evidence type="ECO:0000256" key="6">
    <source>
        <dbReference type="ARBA" id="ARBA00023136"/>
    </source>
</evidence>
<gene>
    <name evidence="9" type="ORF">D7I47_06345</name>
</gene>
<dbReference type="PANTHER" id="PTHR43652">
    <property type="entry name" value="BASIC AMINO ACID ANTIPORTER YFCC-RELATED"/>
    <property type="match status" value="1"/>
</dbReference>